<protein>
    <submittedName>
        <fullName evidence="1">Uncharacterized protein</fullName>
    </submittedName>
</protein>
<comment type="caution">
    <text evidence="1">The sequence shown here is derived from an EMBL/GenBank/DDBJ whole genome shotgun (WGS) entry which is preliminary data.</text>
</comment>
<dbReference type="EMBL" id="PXYV01000033">
    <property type="protein sequence ID" value="PSR21489.1"/>
    <property type="molecule type" value="Genomic_DNA"/>
</dbReference>
<reference evidence="1 2" key="1">
    <citation type="journal article" date="2014" name="BMC Genomics">
        <title>Comparison of environmental and isolate Sulfobacillus genomes reveals diverse carbon, sulfur, nitrogen, and hydrogen metabolisms.</title>
        <authorList>
            <person name="Justice N.B."/>
            <person name="Norman A."/>
            <person name="Brown C.T."/>
            <person name="Singh A."/>
            <person name="Thomas B.C."/>
            <person name="Banfield J.F."/>
        </authorList>
    </citation>
    <scope>NUCLEOTIDE SEQUENCE [LARGE SCALE GENOMIC DNA]</scope>
    <source>
        <strain evidence="1">AMDSBA3</strain>
    </source>
</reference>
<name>A0A2T2WGY4_9FIRM</name>
<accession>A0A2T2WGY4</accession>
<evidence type="ECO:0000313" key="1">
    <source>
        <dbReference type="EMBL" id="PSR21489.1"/>
    </source>
</evidence>
<proteinExistence type="predicted"/>
<organism evidence="1 2">
    <name type="scientific">Sulfobacillus acidophilus</name>
    <dbReference type="NCBI Taxonomy" id="53633"/>
    <lineage>
        <taxon>Bacteria</taxon>
        <taxon>Bacillati</taxon>
        <taxon>Bacillota</taxon>
        <taxon>Clostridia</taxon>
        <taxon>Eubacteriales</taxon>
        <taxon>Clostridiales Family XVII. Incertae Sedis</taxon>
        <taxon>Sulfobacillus</taxon>
    </lineage>
</organism>
<sequence length="72" mass="7840">MTHEAEWVLDIHKKVMVVTVLTPTVTEATLACTKRHCGSMLRGVGAGGKRAYVRPARTRSGLTQGHIEPAWA</sequence>
<dbReference type="Proteomes" id="UP000241848">
    <property type="component" value="Unassembled WGS sequence"/>
</dbReference>
<evidence type="ECO:0000313" key="2">
    <source>
        <dbReference type="Proteomes" id="UP000241848"/>
    </source>
</evidence>
<dbReference type="AlphaFoldDB" id="A0A2T2WGY4"/>
<gene>
    <name evidence="1" type="ORF">C7B45_10710</name>
</gene>